<organism evidence="2 3">
    <name type="scientific">Xenopus laevis</name>
    <name type="common">African clawed frog</name>
    <dbReference type="NCBI Taxonomy" id="8355"/>
    <lineage>
        <taxon>Eukaryota</taxon>
        <taxon>Metazoa</taxon>
        <taxon>Chordata</taxon>
        <taxon>Craniata</taxon>
        <taxon>Vertebrata</taxon>
        <taxon>Euteleostomi</taxon>
        <taxon>Amphibia</taxon>
        <taxon>Batrachia</taxon>
        <taxon>Anura</taxon>
        <taxon>Pipoidea</taxon>
        <taxon>Pipidae</taxon>
        <taxon>Xenopodinae</taxon>
        <taxon>Xenopus</taxon>
        <taxon>Xenopus</taxon>
    </lineage>
</organism>
<proteinExistence type="predicted"/>
<name>A0A974I2A1_XENLA</name>
<dbReference type="EMBL" id="CM004466">
    <property type="protein sequence ID" value="OCT99242.1"/>
    <property type="molecule type" value="Genomic_DNA"/>
</dbReference>
<sequence>MKILIRVAGGCIGLLIVAVLALSIRFCNKHVKELREAEEELRCLQVVVQGVKIQMPEEDSKTKEDIPN</sequence>
<evidence type="ECO:0000256" key="1">
    <source>
        <dbReference type="SAM" id="Coils"/>
    </source>
</evidence>
<feature type="coiled-coil region" evidence="1">
    <location>
        <begin position="27"/>
        <end position="54"/>
    </location>
</feature>
<keyword evidence="1" id="KW-0175">Coiled coil</keyword>
<reference evidence="3" key="1">
    <citation type="journal article" date="2016" name="Nature">
        <title>Genome evolution in the allotetraploid frog Xenopus laevis.</title>
        <authorList>
            <person name="Session A.M."/>
            <person name="Uno Y."/>
            <person name="Kwon T."/>
            <person name="Chapman J.A."/>
            <person name="Toyoda A."/>
            <person name="Takahashi S."/>
            <person name="Fukui A."/>
            <person name="Hikosaka A."/>
            <person name="Suzuki A."/>
            <person name="Kondo M."/>
            <person name="van Heeringen S.J."/>
            <person name="Quigley I."/>
            <person name="Heinz S."/>
            <person name="Ogino H."/>
            <person name="Ochi H."/>
            <person name="Hellsten U."/>
            <person name="Lyons J.B."/>
            <person name="Simakov O."/>
            <person name="Putnam N."/>
            <person name="Stites J."/>
            <person name="Kuroki Y."/>
            <person name="Tanaka T."/>
            <person name="Michiue T."/>
            <person name="Watanabe M."/>
            <person name="Bogdanovic O."/>
            <person name="Lister R."/>
            <person name="Georgiou G."/>
            <person name="Paranjpe S.S."/>
            <person name="van Kruijsbergen I."/>
            <person name="Shu S."/>
            <person name="Carlson J."/>
            <person name="Kinoshita T."/>
            <person name="Ohta Y."/>
            <person name="Mawaribuchi S."/>
            <person name="Jenkins J."/>
            <person name="Grimwood J."/>
            <person name="Schmutz J."/>
            <person name="Mitros T."/>
            <person name="Mozaffari S.V."/>
            <person name="Suzuki Y."/>
            <person name="Haramoto Y."/>
            <person name="Yamamoto T.S."/>
            <person name="Takagi C."/>
            <person name="Heald R."/>
            <person name="Miller K."/>
            <person name="Haudenschild C."/>
            <person name="Kitzman J."/>
            <person name="Nakayama T."/>
            <person name="Izutsu Y."/>
            <person name="Robert J."/>
            <person name="Fortriede J."/>
            <person name="Burns K."/>
            <person name="Lotay V."/>
            <person name="Karimi K."/>
            <person name="Yasuoka Y."/>
            <person name="Dichmann D.S."/>
            <person name="Flajnik M.F."/>
            <person name="Houston D.W."/>
            <person name="Shendure J."/>
            <person name="DuPasquier L."/>
            <person name="Vize P.D."/>
            <person name="Zorn A.M."/>
            <person name="Ito M."/>
            <person name="Marcotte E.M."/>
            <person name="Wallingford J.B."/>
            <person name="Ito Y."/>
            <person name="Asashima M."/>
            <person name="Ueno N."/>
            <person name="Matsuda Y."/>
            <person name="Veenstra G.J."/>
            <person name="Fujiyama A."/>
            <person name="Harland R.M."/>
            <person name="Taira M."/>
            <person name="Rokhsar D.S."/>
        </authorList>
    </citation>
    <scope>NUCLEOTIDE SEQUENCE [LARGE SCALE GENOMIC DNA]</scope>
    <source>
        <strain evidence="3">J</strain>
    </source>
</reference>
<evidence type="ECO:0000313" key="3">
    <source>
        <dbReference type="Proteomes" id="UP000694892"/>
    </source>
</evidence>
<protein>
    <submittedName>
        <fullName evidence="2">Uncharacterized protein</fullName>
    </submittedName>
</protein>
<evidence type="ECO:0000313" key="2">
    <source>
        <dbReference type="EMBL" id="OCT99242.1"/>
    </source>
</evidence>
<dbReference type="AlphaFoldDB" id="A0A974I2A1"/>
<accession>A0A974I2A1</accession>
<dbReference type="Proteomes" id="UP000694892">
    <property type="component" value="Chromosome 1L"/>
</dbReference>
<gene>
    <name evidence="2" type="ORF">XELAEV_18005029mg</name>
</gene>